<keyword evidence="1" id="KW-0547">Nucleotide-binding</keyword>
<evidence type="ECO:0000256" key="5">
    <source>
        <dbReference type="ARBA" id="ARBA00023235"/>
    </source>
</evidence>
<dbReference type="EC" id="5.6.2.4" evidence="7"/>
<name>A0A8S5V111_9CAUD</name>
<dbReference type="EMBL" id="BK016180">
    <property type="protein sequence ID" value="DAG00372.1"/>
    <property type="molecule type" value="Genomic_DNA"/>
</dbReference>
<keyword evidence="3 10" id="KW-0347">Helicase</keyword>
<evidence type="ECO:0000256" key="1">
    <source>
        <dbReference type="ARBA" id="ARBA00022741"/>
    </source>
</evidence>
<comment type="catalytic activity">
    <reaction evidence="8">
        <text>ATP + H2O = ADP + phosphate + H(+)</text>
        <dbReference type="Rhea" id="RHEA:13065"/>
        <dbReference type="ChEBI" id="CHEBI:15377"/>
        <dbReference type="ChEBI" id="CHEBI:15378"/>
        <dbReference type="ChEBI" id="CHEBI:30616"/>
        <dbReference type="ChEBI" id="CHEBI:43474"/>
        <dbReference type="ChEBI" id="CHEBI:456216"/>
        <dbReference type="EC" id="5.6.2.4"/>
    </reaction>
</comment>
<dbReference type="InterPro" id="IPR027417">
    <property type="entry name" value="P-loop_NTPase"/>
</dbReference>
<dbReference type="CDD" id="cd00081">
    <property type="entry name" value="Hint"/>
    <property type="match status" value="1"/>
</dbReference>
<dbReference type="GO" id="GO:0016787">
    <property type="term" value="F:hydrolase activity"/>
    <property type="evidence" value="ECO:0007669"/>
    <property type="project" value="UniProtKB-KW"/>
</dbReference>
<evidence type="ECO:0000256" key="4">
    <source>
        <dbReference type="ARBA" id="ARBA00022840"/>
    </source>
</evidence>
<dbReference type="SUPFAM" id="SSF51294">
    <property type="entry name" value="Hedgehog/intein (Hint) domain"/>
    <property type="match status" value="1"/>
</dbReference>
<keyword evidence="4" id="KW-0067">ATP-binding</keyword>
<dbReference type="InterPro" id="IPR030934">
    <property type="entry name" value="Intein_C"/>
</dbReference>
<reference evidence="10" key="1">
    <citation type="journal article" date="2021" name="Proc. Natl. Acad. Sci. U.S.A.">
        <title>A Catalog of Tens of Thousands of Viruses from Human Metagenomes Reveals Hidden Associations with Chronic Diseases.</title>
        <authorList>
            <person name="Tisza M.J."/>
            <person name="Buck C.B."/>
        </authorList>
    </citation>
    <scope>NUCLEOTIDE SEQUENCE</scope>
    <source>
        <strain evidence="10">Ct3r22</strain>
    </source>
</reference>
<evidence type="ECO:0000256" key="6">
    <source>
        <dbReference type="ARBA" id="ARBA00034617"/>
    </source>
</evidence>
<dbReference type="InterPro" id="IPR003586">
    <property type="entry name" value="Hint_dom_C"/>
</dbReference>
<comment type="catalytic activity">
    <reaction evidence="6">
        <text>Couples ATP hydrolysis with the unwinding of duplex DNA by translocating in the 3'-5' direction.</text>
        <dbReference type="EC" id="5.6.2.4"/>
    </reaction>
</comment>
<dbReference type="Pfam" id="PF00580">
    <property type="entry name" value="UvrD-helicase"/>
    <property type="match status" value="1"/>
</dbReference>
<dbReference type="GO" id="GO:0003677">
    <property type="term" value="F:DNA binding"/>
    <property type="evidence" value="ECO:0007669"/>
    <property type="project" value="InterPro"/>
</dbReference>
<dbReference type="PROSITE" id="PS50818">
    <property type="entry name" value="INTEIN_C_TER"/>
    <property type="match status" value="1"/>
</dbReference>
<dbReference type="SUPFAM" id="SSF52540">
    <property type="entry name" value="P-loop containing nucleoside triphosphate hydrolases"/>
    <property type="match status" value="2"/>
</dbReference>
<evidence type="ECO:0000256" key="7">
    <source>
        <dbReference type="ARBA" id="ARBA00034808"/>
    </source>
</evidence>
<dbReference type="GO" id="GO:0000725">
    <property type="term" value="P:recombinational repair"/>
    <property type="evidence" value="ECO:0007669"/>
    <property type="project" value="TreeGrafter"/>
</dbReference>
<dbReference type="InterPro" id="IPR014016">
    <property type="entry name" value="UvrD-like_ATP-bd"/>
</dbReference>
<dbReference type="Pfam" id="PF13361">
    <property type="entry name" value="UvrD_C"/>
    <property type="match status" value="1"/>
</dbReference>
<dbReference type="GO" id="GO:0043138">
    <property type="term" value="F:3'-5' DNA helicase activity"/>
    <property type="evidence" value="ECO:0007669"/>
    <property type="project" value="UniProtKB-EC"/>
</dbReference>
<proteinExistence type="predicted"/>
<feature type="domain" description="Hint" evidence="9">
    <location>
        <begin position="505"/>
        <end position="551"/>
    </location>
</feature>
<dbReference type="NCBIfam" id="TIGR01443">
    <property type="entry name" value="intein_Cterm"/>
    <property type="match status" value="1"/>
</dbReference>
<evidence type="ECO:0000313" key="10">
    <source>
        <dbReference type="EMBL" id="DAG00372.1"/>
    </source>
</evidence>
<accession>A0A8S5V111</accession>
<dbReference type="GO" id="GO:0005524">
    <property type="term" value="F:ATP binding"/>
    <property type="evidence" value="ECO:0007669"/>
    <property type="project" value="UniProtKB-KW"/>
</dbReference>
<evidence type="ECO:0000256" key="3">
    <source>
        <dbReference type="ARBA" id="ARBA00022806"/>
    </source>
</evidence>
<dbReference type="Gene3D" id="2.170.16.10">
    <property type="entry name" value="Hedgehog/Intein (Hint) domain"/>
    <property type="match status" value="2"/>
</dbReference>
<evidence type="ECO:0000256" key="2">
    <source>
        <dbReference type="ARBA" id="ARBA00022801"/>
    </source>
</evidence>
<dbReference type="InterPro" id="IPR014017">
    <property type="entry name" value="DNA_helicase_UvrD-like_C"/>
</dbReference>
<dbReference type="Pfam" id="PF14890">
    <property type="entry name" value="Intein_splicing"/>
    <property type="match status" value="1"/>
</dbReference>
<keyword evidence="2" id="KW-0378">Hydrolase</keyword>
<evidence type="ECO:0000259" key="9">
    <source>
        <dbReference type="SMART" id="SM00305"/>
    </source>
</evidence>
<keyword evidence="5" id="KW-0413">Isomerase</keyword>
<organism evidence="10">
    <name type="scientific">Siphoviridae sp. ct3r22</name>
    <dbReference type="NCBI Taxonomy" id="2825325"/>
    <lineage>
        <taxon>Viruses</taxon>
        <taxon>Duplodnaviria</taxon>
        <taxon>Heunggongvirae</taxon>
        <taxon>Uroviricota</taxon>
        <taxon>Caudoviricetes</taxon>
    </lineage>
</organism>
<sequence length="789" mass="91929">MIMVKWSDRQEAIFDEYERTRNNIMISATAGAGKSSTIVECCKRTPFTKKVLFMAFNKSIAEELKTKVPDRIDVSTFHSKGLRILFSNFKFQLKINENKCFQLCKKILKFDKEDEVPFNQQTRYIFSLQEIWNQIRINLLVDYKNDIQNICLDKDFDFYDRMIQDIKDIEYHWHKNSKLIDSNKEFQMDFTDMLYLPYILLDESDFPKYDVVFIDETQDQNVLQRELTLRFIKPKFGRLISVGDEKQCQPAGTKILMADKTYKNIEDVKIGEGVACYHRNSACFLGLSSVEGGYAKGYKILDKQSRIVDEIYSIQLANGMTSSYTKEHICYARFNREKVEGCYILYLMCNDLGMWRIGVTKLYNEKANKSFGLSFRMRLEKCTKGWILDIYKSRTEALKAESIYSYKFGIPQLTFCIERSSNKSILKDQDIIDIYEQIGSIDDRVLKILNYFNKDINYPFSVNNDNVHKARNHIFLVNACNLFKEYMDMTHIDFDNWYITSSSKRYLLSYSQIEKIERKQEKQIVYCLDVEKYHNYVADGILTHNCIYQFSGSSVTNFRLLQQLPNTTALPLDITYRCSKKIVKEAQKVFSSGIVAAPNAKEGIVRNGDFEEAQSGDFILCRNNLPLIEVFIKLLELGKKSSIKGKDFGEALCRLLEKIKYIDDLEILKEEKLQSLLDKGIPHNIAINNPSYVNLLEKCAIIMRLYSIWKDVNTLKERISKIYTDENTDGIVLSTIHKSKGLEADRVFFLNSNLIPSQYAVSQEALYSEYCLKFVAITRARNELIYCSI</sequence>
<dbReference type="InterPro" id="IPR036844">
    <property type="entry name" value="Hint_dom_sf"/>
</dbReference>
<protein>
    <recommendedName>
        <fullName evidence="7">DNA 3'-5' helicase</fullName>
        <ecNumber evidence="7">5.6.2.4</ecNumber>
    </recommendedName>
</protein>
<dbReference type="Gene3D" id="3.40.50.300">
    <property type="entry name" value="P-loop containing nucleotide triphosphate hydrolases"/>
    <property type="match status" value="2"/>
</dbReference>
<dbReference type="PANTHER" id="PTHR11070:SF2">
    <property type="entry name" value="ATP-DEPENDENT DNA HELICASE SRS2"/>
    <property type="match status" value="1"/>
</dbReference>
<dbReference type="PANTHER" id="PTHR11070">
    <property type="entry name" value="UVRD / RECB / PCRA DNA HELICASE FAMILY MEMBER"/>
    <property type="match status" value="1"/>
</dbReference>
<evidence type="ECO:0000256" key="8">
    <source>
        <dbReference type="ARBA" id="ARBA00048988"/>
    </source>
</evidence>
<dbReference type="SMART" id="SM00305">
    <property type="entry name" value="HintC"/>
    <property type="match status" value="1"/>
</dbReference>
<dbReference type="InterPro" id="IPR000212">
    <property type="entry name" value="DNA_helicase_UvrD/REP"/>
</dbReference>